<dbReference type="Gene3D" id="2.30.330.10">
    <property type="entry name" value="SpoA-like"/>
    <property type="match status" value="1"/>
</dbReference>
<dbReference type="PANTHER" id="PTHR30034:SF6">
    <property type="entry name" value="YOP PROTEINS TRANSLOCATION PROTEIN Q"/>
    <property type="match status" value="1"/>
</dbReference>
<dbReference type="Proteomes" id="UP001371218">
    <property type="component" value="Unassembled WGS sequence"/>
</dbReference>
<dbReference type="PANTHER" id="PTHR30034">
    <property type="entry name" value="FLAGELLAR MOTOR SWITCH PROTEIN FLIM"/>
    <property type="match status" value="1"/>
</dbReference>
<accession>A0ABU9BJW7</accession>
<dbReference type="EMBL" id="JBBUTG010000001">
    <property type="protein sequence ID" value="MEK8029339.1"/>
    <property type="molecule type" value="Genomic_DNA"/>
</dbReference>
<evidence type="ECO:0000256" key="1">
    <source>
        <dbReference type="ARBA" id="ARBA00009226"/>
    </source>
</evidence>
<comment type="similarity">
    <text evidence="1">Belongs to the FliN/MopA/SpaO family.</text>
</comment>
<dbReference type="InterPro" id="IPR013385">
    <property type="entry name" value="T3SS_SpaO/YscQ/SpaO"/>
</dbReference>
<protein>
    <submittedName>
        <fullName evidence="3">Type III secretion system cytoplasmic ring protein SctQ</fullName>
    </submittedName>
</protein>
<gene>
    <name evidence="3" type="primary">sctQ</name>
    <name evidence="3" type="ORF">AACH06_00785</name>
</gene>
<dbReference type="SUPFAM" id="SSF101801">
    <property type="entry name" value="Surface presentation of antigens (SPOA)"/>
    <property type="match status" value="1"/>
</dbReference>
<comment type="caution">
    <text evidence="3">The sequence shown here is derived from an EMBL/GenBank/DDBJ whole genome shotgun (WGS) entry which is preliminary data.</text>
</comment>
<evidence type="ECO:0000313" key="3">
    <source>
        <dbReference type="EMBL" id="MEK8029339.1"/>
    </source>
</evidence>
<name>A0ABU9BJW7_9BURK</name>
<dbReference type="RefSeq" id="WP_341423680.1">
    <property type="nucleotide sequence ID" value="NZ_JBBUTG010000001.1"/>
</dbReference>
<keyword evidence="4" id="KW-1185">Reference proteome</keyword>
<dbReference type="InterPro" id="IPR001543">
    <property type="entry name" value="FliN-like_C"/>
</dbReference>
<dbReference type="Pfam" id="PF01052">
    <property type="entry name" value="FliMN_C"/>
    <property type="match status" value="1"/>
</dbReference>
<organism evidence="3 4">
    <name type="scientific">Ideonella lacteola</name>
    <dbReference type="NCBI Taxonomy" id="2984193"/>
    <lineage>
        <taxon>Bacteria</taxon>
        <taxon>Pseudomonadati</taxon>
        <taxon>Pseudomonadota</taxon>
        <taxon>Betaproteobacteria</taxon>
        <taxon>Burkholderiales</taxon>
        <taxon>Sphaerotilaceae</taxon>
        <taxon>Ideonella</taxon>
    </lineage>
</organism>
<feature type="domain" description="Flagellar motor switch protein FliN-like C-terminal" evidence="2">
    <location>
        <begin position="287"/>
        <end position="354"/>
    </location>
</feature>
<reference evidence="3 4" key="1">
    <citation type="submission" date="2024-04" db="EMBL/GenBank/DDBJ databases">
        <title>Novel species of the genus Ideonella isolated from streams.</title>
        <authorList>
            <person name="Lu H."/>
        </authorList>
    </citation>
    <scope>NUCLEOTIDE SEQUENCE [LARGE SCALE GENOMIC DNA]</scope>
    <source>
        <strain evidence="3 4">DXS29W</strain>
    </source>
</reference>
<dbReference type="InterPro" id="IPR036429">
    <property type="entry name" value="SpoA-like_sf"/>
</dbReference>
<proteinExistence type="inferred from homology"/>
<dbReference type="NCBIfam" id="TIGR02551">
    <property type="entry name" value="SpaO_YscQ"/>
    <property type="match status" value="1"/>
</dbReference>
<evidence type="ECO:0000313" key="4">
    <source>
        <dbReference type="Proteomes" id="UP001371218"/>
    </source>
</evidence>
<evidence type="ECO:0000259" key="2">
    <source>
        <dbReference type="Pfam" id="PF01052"/>
    </source>
</evidence>
<sequence>MNLWTEPSRAVNAAQAAPSPAAVRSLADALPRRALGQAAAARLCHDTRMPACLQRWLPGVAVQVGRATSTSPDRRWLRLGLCTLAGDLTIDVDPHADPRWALIGDLAQREADRPLACAMATELIRRAAQQRGIDTLGLAVDRLQPDGEASPDQPALHLDGHELRVHSVDDAFGLFVAEELPKSPAIRPPALHRLRLATRLVIGPRPVRARVWRSIEPGDVWLLSAPPVGGTWHAGHGCGWGGAASIEGPAARLVLTSALHPLDHTPPMDDTTLLSSETADTADLAGEIELPICFEIDTARLRLDDISAMAPGHVIALDVPLAEAPVRLVCHGQRVGRGRLIAIGDRLGVQIERISDERGLHAGH</sequence>